<dbReference type="InterPro" id="IPR002471">
    <property type="entry name" value="Pept_S9_AS"/>
</dbReference>
<accession>A0A419X8V3</accession>
<evidence type="ECO:0000256" key="1">
    <source>
        <dbReference type="ARBA" id="ARBA00001070"/>
    </source>
</evidence>
<dbReference type="PRINTS" id="PR00862">
    <property type="entry name" value="PROLIGOPTASE"/>
</dbReference>
<dbReference type="Gene3D" id="2.130.10.120">
    <property type="entry name" value="Prolyl oligopeptidase, N-terminal domain"/>
    <property type="match status" value="1"/>
</dbReference>
<keyword evidence="5" id="KW-0378">Hydrolase</keyword>
<dbReference type="Proteomes" id="UP000284531">
    <property type="component" value="Unassembled WGS sequence"/>
</dbReference>
<evidence type="ECO:0000256" key="2">
    <source>
        <dbReference type="ARBA" id="ARBA00005228"/>
    </source>
</evidence>
<feature type="signal peptide" evidence="9">
    <location>
        <begin position="1"/>
        <end position="23"/>
    </location>
</feature>
<dbReference type="GO" id="GO:0005829">
    <property type="term" value="C:cytosol"/>
    <property type="evidence" value="ECO:0007669"/>
    <property type="project" value="TreeGrafter"/>
</dbReference>
<reference evidence="12 13" key="1">
    <citation type="submission" date="2018-09" db="EMBL/GenBank/DDBJ databases">
        <title>Genomic Encyclopedia of Archaeal and Bacterial Type Strains, Phase II (KMG-II): from individual species to whole genera.</title>
        <authorList>
            <person name="Goeker M."/>
        </authorList>
    </citation>
    <scope>NUCLEOTIDE SEQUENCE [LARGE SCALE GENOMIC DNA]</scope>
    <source>
        <strain evidence="12 13">DSM 21950</strain>
    </source>
</reference>
<evidence type="ECO:0000256" key="4">
    <source>
        <dbReference type="ARBA" id="ARBA00022670"/>
    </source>
</evidence>
<gene>
    <name evidence="12" type="ORF">BXY64_1100</name>
</gene>
<dbReference type="FunFam" id="3.40.50.1820:FF:000005">
    <property type="entry name" value="Prolyl endopeptidase"/>
    <property type="match status" value="1"/>
</dbReference>
<keyword evidence="6" id="KW-0720">Serine protease</keyword>
<dbReference type="Gene3D" id="3.40.50.1820">
    <property type="entry name" value="alpha/beta hydrolase"/>
    <property type="match status" value="1"/>
</dbReference>
<dbReference type="Pfam" id="PF02897">
    <property type="entry name" value="Peptidase_S9_N"/>
    <property type="match status" value="1"/>
</dbReference>
<evidence type="ECO:0000259" key="11">
    <source>
        <dbReference type="Pfam" id="PF02897"/>
    </source>
</evidence>
<sequence length="695" mass="79566">MIKSITKVLTVLALILSFSATKAQNLEYPFCPKHTVADTFFNKYIVTENYRWLENVRSDSAVKWIEAENKLSRKFLSKASAKYNCKSLLDKFSYVRSKKAVKKRKYFYRKVIRNSMASASLYIGEKYNEVDQILIDPNYNNKGDKVSITSYHPSKDSKLLAYTINRNGTDWREIKVVSLPSGKKLSDHIKGVKFSSTEWKGDGFYYKKYPNKGEFYSSIGEEIYYHKLGDPQDKDKLIFKRKDPSVHFGFMTSSNERFFFLYEETKTHCNYFFIDFNSDQPYLRPLLMKQKNFIHILDSQNGKIIAKITKGSNGGSIVEIDPYNPYQWREIVPAIKNGVLLRCIPKADRLITIFQRNQTPLLKIFKYSGEQLYSLELPQSSSVNGFYGEKGEEDITFTLQELTKPAITFHFNTRTFERKYGDPVNVTFAFKNYETKSINYTVNDSIKVPLTLVYKKGLKLDGNNPCMLCAYGGFGRIFKPKFDPGIVYFIEKGGVFAYANVRGGGDLGKKWTLAGRRLNKQNAIDDFNAAAEFLIKEKYTSSEKLAAKGSSHGGLLVAAAAIQRPDLYKAVVPVVGVMDMLRFENFSVGNFHIDEFGSVQNSLDFVNLKSYSPLHNIKEDVNYPSMLVMTSENDDRVPPFHSYKFVARLQNRIAQTNPILLRVEQDAGHNGAMNKNGHLRKKADMYGFILKILNQ</sequence>
<dbReference type="AlphaFoldDB" id="A0A419X8V3"/>
<evidence type="ECO:0000256" key="3">
    <source>
        <dbReference type="ARBA" id="ARBA00011897"/>
    </source>
</evidence>
<dbReference type="PANTHER" id="PTHR42881">
    <property type="entry name" value="PROLYL ENDOPEPTIDASE"/>
    <property type="match status" value="1"/>
</dbReference>
<evidence type="ECO:0000256" key="6">
    <source>
        <dbReference type="ARBA" id="ARBA00022825"/>
    </source>
</evidence>
<keyword evidence="13" id="KW-1185">Reference proteome</keyword>
<dbReference type="InterPro" id="IPR001375">
    <property type="entry name" value="Peptidase_S9_cat"/>
</dbReference>
<evidence type="ECO:0000256" key="7">
    <source>
        <dbReference type="ARBA" id="ARBA00060121"/>
    </source>
</evidence>
<keyword evidence="4" id="KW-0645">Protease</keyword>
<keyword evidence="9" id="KW-0732">Signal</keyword>
<evidence type="ECO:0000256" key="8">
    <source>
        <dbReference type="ARBA" id="ARBA00081187"/>
    </source>
</evidence>
<dbReference type="OrthoDB" id="9801421at2"/>
<dbReference type="PROSITE" id="PS00708">
    <property type="entry name" value="PRO_ENDOPEP_SER"/>
    <property type="match status" value="1"/>
</dbReference>
<proteinExistence type="inferred from homology"/>
<dbReference type="RefSeq" id="WP_120238892.1">
    <property type="nucleotide sequence ID" value="NZ_RAPQ01000008.1"/>
</dbReference>
<evidence type="ECO:0000259" key="10">
    <source>
        <dbReference type="Pfam" id="PF00326"/>
    </source>
</evidence>
<name>A0A419X8V3_9BACT</name>
<protein>
    <recommendedName>
        <fullName evidence="3">prolyl oligopeptidase</fullName>
        <ecNumber evidence="3">3.4.21.26</ecNumber>
    </recommendedName>
    <alternativeName>
        <fullName evidence="8">Proline-specific endopeptidase</fullName>
    </alternativeName>
</protein>
<dbReference type="PANTHER" id="PTHR42881:SF2">
    <property type="entry name" value="PROLYL ENDOPEPTIDASE"/>
    <property type="match status" value="1"/>
</dbReference>
<dbReference type="EMBL" id="RAPQ01000008">
    <property type="protein sequence ID" value="RKE04086.1"/>
    <property type="molecule type" value="Genomic_DNA"/>
</dbReference>
<comment type="catalytic activity">
    <reaction evidence="1">
        <text>Hydrolysis of Pro-|-Xaa &gt;&gt; Ala-|-Xaa in oligopeptides.</text>
        <dbReference type="EC" id="3.4.21.26"/>
    </reaction>
</comment>
<dbReference type="InterPro" id="IPR023302">
    <property type="entry name" value="Pept_S9A_N"/>
</dbReference>
<comment type="function">
    <text evidence="7">Cleaves peptide bonds on the C-terminal side of prolyl residues within peptides that are up to approximately 30 amino acids long. Has an absolute requirement for an X-Pro bond in the trans configuration immediately preceding the Pro-Y scissible bond.</text>
</comment>
<comment type="similarity">
    <text evidence="2">Belongs to the peptidase S9A family.</text>
</comment>
<dbReference type="SUPFAM" id="SSF53474">
    <property type="entry name" value="alpha/beta-Hydrolases"/>
    <property type="match status" value="1"/>
</dbReference>
<dbReference type="EC" id="3.4.21.26" evidence="3"/>
<dbReference type="InterPro" id="IPR051167">
    <property type="entry name" value="Prolyl_oligopep/macrocyclase"/>
</dbReference>
<feature type="domain" description="Peptidase S9 prolyl oligopeptidase catalytic" evidence="10">
    <location>
        <begin position="481"/>
        <end position="694"/>
    </location>
</feature>
<comment type="caution">
    <text evidence="12">The sequence shown here is derived from an EMBL/GenBank/DDBJ whole genome shotgun (WGS) entry which is preliminary data.</text>
</comment>
<dbReference type="InterPro" id="IPR002470">
    <property type="entry name" value="Peptidase_S9A"/>
</dbReference>
<dbReference type="GO" id="GO:0006508">
    <property type="term" value="P:proteolysis"/>
    <property type="evidence" value="ECO:0007669"/>
    <property type="project" value="UniProtKB-KW"/>
</dbReference>
<evidence type="ECO:0000256" key="5">
    <source>
        <dbReference type="ARBA" id="ARBA00022801"/>
    </source>
</evidence>
<evidence type="ECO:0000256" key="9">
    <source>
        <dbReference type="SAM" id="SignalP"/>
    </source>
</evidence>
<dbReference type="InterPro" id="IPR029058">
    <property type="entry name" value="AB_hydrolase_fold"/>
</dbReference>
<dbReference type="GO" id="GO:0004252">
    <property type="term" value="F:serine-type endopeptidase activity"/>
    <property type="evidence" value="ECO:0007669"/>
    <property type="project" value="UniProtKB-EC"/>
</dbReference>
<evidence type="ECO:0000313" key="13">
    <source>
        <dbReference type="Proteomes" id="UP000284531"/>
    </source>
</evidence>
<feature type="domain" description="Peptidase S9A N-terminal" evidence="11">
    <location>
        <begin position="34"/>
        <end position="418"/>
    </location>
</feature>
<organism evidence="12 13">
    <name type="scientific">Marinifilum flexuosum</name>
    <dbReference type="NCBI Taxonomy" id="1117708"/>
    <lineage>
        <taxon>Bacteria</taxon>
        <taxon>Pseudomonadati</taxon>
        <taxon>Bacteroidota</taxon>
        <taxon>Bacteroidia</taxon>
        <taxon>Marinilabiliales</taxon>
        <taxon>Marinifilaceae</taxon>
    </lineage>
</organism>
<dbReference type="GO" id="GO:0070012">
    <property type="term" value="F:oligopeptidase activity"/>
    <property type="evidence" value="ECO:0007669"/>
    <property type="project" value="TreeGrafter"/>
</dbReference>
<dbReference type="SUPFAM" id="SSF50993">
    <property type="entry name" value="Peptidase/esterase 'gauge' domain"/>
    <property type="match status" value="1"/>
</dbReference>
<dbReference type="Pfam" id="PF00326">
    <property type="entry name" value="Peptidase_S9"/>
    <property type="match status" value="1"/>
</dbReference>
<evidence type="ECO:0000313" key="12">
    <source>
        <dbReference type="EMBL" id="RKE04086.1"/>
    </source>
</evidence>
<feature type="chain" id="PRO_5019583205" description="prolyl oligopeptidase" evidence="9">
    <location>
        <begin position="24"/>
        <end position="695"/>
    </location>
</feature>